<dbReference type="SUPFAM" id="SSF63380">
    <property type="entry name" value="Riboflavin synthase domain-like"/>
    <property type="match status" value="1"/>
</dbReference>
<dbReference type="Gene3D" id="2.40.30.10">
    <property type="entry name" value="Translation factors"/>
    <property type="match status" value="1"/>
</dbReference>
<dbReference type="Pfam" id="PF08022">
    <property type="entry name" value="FAD_binding_8"/>
    <property type="match status" value="1"/>
</dbReference>
<evidence type="ECO:0000256" key="10">
    <source>
        <dbReference type="ARBA" id="ARBA00023004"/>
    </source>
</evidence>
<evidence type="ECO:0000256" key="12">
    <source>
        <dbReference type="ARBA" id="ARBA00023136"/>
    </source>
</evidence>
<dbReference type="Pfam" id="PF01794">
    <property type="entry name" value="Ferric_reduct"/>
    <property type="match status" value="1"/>
</dbReference>
<feature type="transmembrane region" description="Helical" evidence="13">
    <location>
        <begin position="143"/>
        <end position="162"/>
    </location>
</feature>
<dbReference type="SUPFAM" id="SSF52343">
    <property type="entry name" value="Ferredoxin reductase-like, C-terminal NADP-linked domain"/>
    <property type="match status" value="1"/>
</dbReference>
<dbReference type="InterPro" id="IPR039261">
    <property type="entry name" value="FNR_nucleotide-bd"/>
</dbReference>
<keyword evidence="16" id="KW-1185">Reference proteome</keyword>
<reference evidence="15 16" key="1">
    <citation type="submission" date="2024-06" db="EMBL/GenBank/DDBJ databases">
        <authorList>
            <person name="Steensen K."/>
            <person name="Seneca J."/>
            <person name="Bartlau N."/>
            <person name="Yu A.X."/>
            <person name="Polz M.F."/>
        </authorList>
    </citation>
    <scope>NUCLEOTIDE SEQUENCE [LARGE SCALE GENOMIC DNA]</scope>
    <source>
        <strain evidence="15 16">1F260</strain>
    </source>
</reference>
<feature type="domain" description="FAD-binding FR-type" evidence="14">
    <location>
        <begin position="197"/>
        <end position="297"/>
    </location>
</feature>
<keyword evidence="5" id="KW-0001">2Fe-2S</keyword>
<evidence type="ECO:0000256" key="8">
    <source>
        <dbReference type="ARBA" id="ARBA00022989"/>
    </source>
</evidence>
<feature type="transmembrane region" description="Helical" evidence="13">
    <location>
        <begin position="168"/>
        <end position="190"/>
    </location>
</feature>
<dbReference type="PRINTS" id="PR00410">
    <property type="entry name" value="PHEHYDRXLASE"/>
</dbReference>
<proteinExistence type="predicted"/>
<dbReference type="PROSITE" id="PS51384">
    <property type="entry name" value="FAD_FR"/>
    <property type="match status" value="1"/>
</dbReference>
<keyword evidence="11" id="KW-0411">Iron-sulfur</keyword>
<evidence type="ECO:0000313" key="15">
    <source>
        <dbReference type="EMBL" id="MEZ8082544.1"/>
    </source>
</evidence>
<gene>
    <name evidence="15" type="ORF">ACED35_15595</name>
</gene>
<dbReference type="InterPro" id="IPR050415">
    <property type="entry name" value="MRET"/>
</dbReference>
<keyword evidence="9" id="KW-0560">Oxidoreductase</keyword>
<evidence type="ECO:0000256" key="11">
    <source>
        <dbReference type="ARBA" id="ARBA00023014"/>
    </source>
</evidence>
<sequence length="431" mass="48764">MKLNMVLDNKKTILVLALVLLSFIGIGSLLPEELTLQRWVAAFFAANALVAMALTFVLSTRLEILETIFRGLDRVYKAHRWAGMWSVFSIFMHWWLVPQSETPRDESSLMEIGSDTGEWATWLLLALVVISFMRILPYHLWRWSHRLMGLVFFVSVFHYLFAVRPFQLFSPAGIAMNVTAIVGLAAWWYYAFGKSTSKHHLAKVQNVKKENGVVSFEAKPLQGRPTWNAGQFAFISVLHHEKIAKEPHPFTIASSQHQGVARFSVAGLGDYTKTLYDHLSNGDMVRLDMPYGRFKLNRSSSPQIWMGSGIGITPFVAWLQELNYTGALTSKSCPNVVLYYLVKNAEAAIFAEELQQLTENLPSVTLKIVYSEEGRITPERIADDLNGNVDNAELYFCGNPEVRKAMQEGLESLGMPKNNTHYELFDFRGAI</sequence>
<name>A0ABV4L500_9GAMM</name>
<dbReference type="InterPro" id="IPR017938">
    <property type="entry name" value="Riboflavin_synthase-like_b-brl"/>
</dbReference>
<dbReference type="InterPro" id="IPR013130">
    <property type="entry name" value="Fe3_Rdtase_TM_dom"/>
</dbReference>
<dbReference type="Pfam" id="PF00175">
    <property type="entry name" value="NAD_binding_1"/>
    <property type="match status" value="1"/>
</dbReference>
<evidence type="ECO:0000256" key="2">
    <source>
        <dbReference type="ARBA" id="ARBA00004141"/>
    </source>
</evidence>
<evidence type="ECO:0000256" key="7">
    <source>
        <dbReference type="ARBA" id="ARBA00022827"/>
    </source>
</evidence>
<dbReference type="InterPro" id="IPR017927">
    <property type="entry name" value="FAD-bd_FR_type"/>
</dbReference>
<dbReference type="EMBL" id="JBGONM010000037">
    <property type="protein sequence ID" value="MEZ8082544.1"/>
    <property type="molecule type" value="Genomic_DNA"/>
</dbReference>
<feature type="transmembrane region" description="Helical" evidence="13">
    <location>
        <begin position="12"/>
        <end position="30"/>
    </location>
</feature>
<evidence type="ECO:0000256" key="5">
    <source>
        <dbReference type="ARBA" id="ARBA00022714"/>
    </source>
</evidence>
<keyword evidence="12 13" id="KW-0472">Membrane</keyword>
<dbReference type="PANTHER" id="PTHR47354:SF8">
    <property type="entry name" value="1,2-PHENYLACETYL-COA EPOXIDASE, SUBUNIT E"/>
    <property type="match status" value="1"/>
</dbReference>
<keyword evidence="7" id="KW-0274">FAD</keyword>
<comment type="caution">
    <text evidence="15">The sequence shown here is derived from an EMBL/GenBank/DDBJ whole genome shotgun (WGS) entry which is preliminary data.</text>
</comment>
<dbReference type="Gene3D" id="3.40.50.80">
    <property type="entry name" value="Nucleotide-binding domain of ferredoxin-NADP reductase (FNR) module"/>
    <property type="match status" value="1"/>
</dbReference>
<dbReference type="PANTHER" id="PTHR47354">
    <property type="entry name" value="NADH OXIDOREDUCTASE HCR"/>
    <property type="match status" value="1"/>
</dbReference>
<comment type="cofactor">
    <cofactor evidence="1">
        <name>FAD</name>
        <dbReference type="ChEBI" id="CHEBI:57692"/>
    </cofactor>
</comment>
<evidence type="ECO:0000259" key="14">
    <source>
        <dbReference type="PROSITE" id="PS51384"/>
    </source>
</evidence>
<evidence type="ECO:0000256" key="4">
    <source>
        <dbReference type="ARBA" id="ARBA00022692"/>
    </source>
</evidence>
<keyword evidence="10" id="KW-0408">Iron</keyword>
<accession>A0ABV4L500</accession>
<dbReference type="CDD" id="cd06198">
    <property type="entry name" value="FNR_like_3"/>
    <property type="match status" value="1"/>
</dbReference>
<feature type="transmembrane region" description="Helical" evidence="13">
    <location>
        <begin position="117"/>
        <end position="136"/>
    </location>
</feature>
<keyword evidence="4 13" id="KW-0812">Transmembrane</keyword>
<feature type="transmembrane region" description="Helical" evidence="13">
    <location>
        <begin position="78"/>
        <end position="97"/>
    </location>
</feature>
<evidence type="ECO:0000256" key="6">
    <source>
        <dbReference type="ARBA" id="ARBA00022723"/>
    </source>
</evidence>
<dbReference type="RefSeq" id="WP_241814531.1">
    <property type="nucleotide sequence ID" value="NZ_AJYG02000047.1"/>
</dbReference>
<evidence type="ECO:0000313" key="16">
    <source>
        <dbReference type="Proteomes" id="UP001569154"/>
    </source>
</evidence>
<protein>
    <submittedName>
        <fullName evidence="15">Ferric reductase-like transmembrane domain-containing protein</fullName>
    </submittedName>
</protein>
<keyword evidence="6" id="KW-0479">Metal-binding</keyword>
<dbReference type="InterPro" id="IPR001433">
    <property type="entry name" value="OxRdtase_FAD/NAD-bd"/>
</dbReference>
<evidence type="ECO:0000256" key="3">
    <source>
        <dbReference type="ARBA" id="ARBA00022630"/>
    </source>
</evidence>
<evidence type="ECO:0000256" key="13">
    <source>
        <dbReference type="SAM" id="Phobius"/>
    </source>
</evidence>
<evidence type="ECO:0000256" key="1">
    <source>
        <dbReference type="ARBA" id="ARBA00001974"/>
    </source>
</evidence>
<dbReference type="InterPro" id="IPR013112">
    <property type="entry name" value="FAD-bd_8"/>
</dbReference>
<comment type="subcellular location">
    <subcellularLocation>
        <location evidence="2">Membrane</location>
        <topology evidence="2">Multi-pass membrane protein</topology>
    </subcellularLocation>
</comment>
<keyword evidence="8 13" id="KW-1133">Transmembrane helix</keyword>
<dbReference type="Proteomes" id="UP001569154">
    <property type="component" value="Unassembled WGS sequence"/>
</dbReference>
<organism evidence="15 16">
    <name type="scientific">Enterovibrio norvegicus</name>
    <dbReference type="NCBI Taxonomy" id="188144"/>
    <lineage>
        <taxon>Bacteria</taxon>
        <taxon>Pseudomonadati</taxon>
        <taxon>Pseudomonadota</taxon>
        <taxon>Gammaproteobacteria</taxon>
        <taxon>Vibrionales</taxon>
        <taxon>Vibrionaceae</taxon>
        <taxon>Enterovibrio</taxon>
    </lineage>
</organism>
<keyword evidence="3" id="KW-0285">Flavoprotein</keyword>
<feature type="transmembrane region" description="Helical" evidence="13">
    <location>
        <begin position="36"/>
        <end position="58"/>
    </location>
</feature>
<evidence type="ECO:0000256" key="9">
    <source>
        <dbReference type="ARBA" id="ARBA00023002"/>
    </source>
</evidence>